<dbReference type="AlphaFoldDB" id="A0A158L188"/>
<gene>
    <name evidence="2" type="ORF">AWB68_08293</name>
</gene>
<feature type="compositionally biased region" description="Basic residues" evidence="1">
    <location>
        <begin position="185"/>
        <end position="197"/>
    </location>
</feature>
<name>A0A158L188_9BURK</name>
<evidence type="ECO:0000256" key="1">
    <source>
        <dbReference type="SAM" id="MobiDB-lite"/>
    </source>
</evidence>
<comment type="caution">
    <text evidence="2">The sequence shown here is derived from an EMBL/GenBank/DDBJ whole genome shotgun (WGS) entry which is preliminary data.</text>
</comment>
<keyword evidence="3" id="KW-1185">Reference proteome</keyword>
<dbReference type="Proteomes" id="UP000054770">
    <property type="component" value="Unassembled WGS sequence"/>
</dbReference>
<evidence type="ECO:0000313" key="3">
    <source>
        <dbReference type="Proteomes" id="UP000054770"/>
    </source>
</evidence>
<dbReference type="EMBL" id="FCON02000268">
    <property type="protein sequence ID" value="SAL87147.1"/>
    <property type="molecule type" value="Genomic_DNA"/>
</dbReference>
<feature type="compositionally biased region" description="Basic residues" evidence="1">
    <location>
        <begin position="149"/>
        <end position="163"/>
    </location>
</feature>
<accession>A0A158L188</accession>
<feature type="region of interest" description="Disordered" evidence="1">
    <location>
        <begin position="126"/>
        <end position="203"/>
    </location>
</feature>
<proteinExistence type="predicted"/>
<protein>
    <submittedName>
        <fullName evidence="2">Uncharacterized protein</fullName>
    </submittedName>
</protein>
<sequence>MSEADLRELRVCASPELRIGRVYRPVYSGLVHTGITAILGLLPLTGKRSYGLGGPLRRALFMASTSAHWPGPIGYKVLPSRWCPRWGGTLVRLAGFSPFLRAAFLDRQQYRWQPGRLSTGRAFRFSTSQQRRGPTLKSPRRRPLDSCRHRCRRRAHSALRRSPRYSSQVTAGLLGQLTSTSKPTAKAKAKPVTKAKKAAAAAK</sequence>
<reference evidence="2" key="1">
    <citation type="submission" date="2016-01" db="EMBL/GenBank/DDBJ databases">
        <authorList>
            <person name="Peeters C."/>
        </authorList>
    </citation>
    <scope>NUCLEOTIDE SEQUENCE [LARGE SCALE GENOMIC DNA]</scope>
    <source>
        <strain evidence="2">LMG 22940</strain>
    </source>
</reference>
<evidence type="ECO:0000313" key="2">
    <source>
        <dbReference type="EMBL" id="SAL87147.1"/>
    </source>
</evidence>
<feature type="compositionally biased region" description="Polar residues" evidence="1">
    <location>
        <begin position="165"/>
        <end position="181"/>
    </location>
</feature>
<organism evidence="2 3">
    <name type="scientific">Caballeronia choica</name>
    <dbReference type="NCBI Taxonomy" id="326476"/>
    <lineage>
        <taxon>Bacteria</taxon>
        <taxon>Pseudomonadati</taxon>
        <taxon>Pseudomonadota</taxon>
        <taxon>Betaproteobacteria</taxon>
        <taxon>Burkholderiales</taxon>
        <taxon>Burkholderiaceae</taxon>
        <taxon>Caballeronia</taxon>
    </lineage>
</organism>